<keyword evidence="3" id="KW-0808">Transferase</keyword>
<comment type="similarity">
    <text evidence="1">Belongs to the UDP-glycosyltransferase family.</text>
</comment>
<comment type="caution">
    <text evidence="4">The sequence shown here is derived from an EMBL/GenBank/DDBJ whole genome shotgun (WGS) entry which is preliminary data.</text>
</comment>
<evidence type="ECO:0000313" key="5">
    <source>
        <dbReference type="Proteomes" id="UP001168821"/>
    </source>
</evidence>
<dbReference type="SUPFAM" id="SSF53756">
    <property type="entry name" value="UDP-Glycosyltransferase/glycogen phosphorylase"/>
    <property type="match status" value="1"/>
</dbReference>
<name>A0AA38MJB3_9CUCU</name>
<dbReference type="PANTHER" id="PTHR48043:SF114">
    <property type="entry name" value="IP04436P-RELATED"/>
    <property type="match status" value="1"/>
</dbReference>
<sequence length="289" mass="32667">MKMWVATVLVVIIASGHFYKILGLFPDAAKSHVGPFFPLMRALALKGHQVTFVSHYEFAKIAGLEQLVIDNPNGLVMDVLNVSAFVPKTRFGTYLSNVMLAYNGWKTCYEGFSSPTFRDLLNRDDTFDIVILEFFNTDCFAPFAFKFQAVLVGVSSCLPMHWTNERFANVYNPSYIPFAQMDFSDRMTFWERVENTVVGVFNEVLFNYLVRWNDERIARTHFGESFPSVGEIVNNVSVLLTNAHFSLNLARPEVPQVVEVGGMHIEGAKKLPQVGAFLDFDGYRSQIVG</sequence>
<reference evidence="4" key="1">
    <citation type="journal article" date="2023" name="G3 (Bethesda)">
        <title>Whole genome assemblies of Zophobas morio and Tenebrio molitor.</title>
        <authorList>
            <person name="Kaur S."/>
            <person name="Stinson S.A."/>
            <person name="diCenzo G.C."/>
        </authorList>
    </citation>
    <scope>NUCLEOTIDE SEQUENCE</scope>
    <source>
        <strain evidence="4">QUZm001</strain>
    </source>
</reference>
<evidence type="ECO:0000313" key="4">
    <source>
        <dbReference type="EMBL" id="KAJ3658314.1"/>
    </source>
</evidence>
<dbReference type="Gene3D" id="3.40.50.2000">
    <property type="entry name" value="Glycogen Phosphorylase B"/>
    <property type="match status" value="1"/>
</dbReference>
<organism evidence="4 5">
    <name type="scientific">Zophobas morio</name>
    <dbReference type="NCBI Taxonomy" id="2755281"/>
    <lineage>
        <taxon>Eukaryota</taxon>
        <taxon>Metazoa</taxon>
        <taxon>Ecdysozoa</taxon>
        <taxon>Arthropoda</taxon>
        <taxon>Hexapoda</taxon>
        <taxon>Insecta</taxon>
        <taxon>Pterygota</taxon>
        <taxon>Neoptera</taxon>
        <taxon>Endopterygota</taxon>
        <taxon>Coleoptera</taxon>
        <taxon>Polyphaga</taxon>
        <taxon>Cucujiformia</taxon>
        <taxon>Tenebrionidae</taxon>
        <taxon>Zophobas</taxon>
    </lineage>
</organism>
<dbReference type="AlphaFoldDB" id="A0AA38MJB3"/>
<keyword evidence="5" id="KW-1185">Reference proteome</keyword>
<dbReference type="InterPro" id="IPR050271">
    <property type="entry name" value="UDP-glycosyltransferase"/>
</dbReference>
<dbReference type="InterPro" id="IPR002213">
    <property type="entry name" value="UDP_glucos_trans"/>
</dbReference>
<keyword evidence="2" id="KW-0328">Glycosyltransferase</keyword>
<dbReference type="Pfam" id="PF00201">
    <property type="entry name" value="UDPGT"/>
    <property type="match status" value="1"/>
</dbReference>
<evidence type="ECO:0000256" key="1">
    <source>
        <dbReference type="ARBA" id="ARBA00009995"/>
    </source>
</evidence>
<dbReference type="GO" id="GO:0008194">
    <property type="term" value="F:UDP-glycosyltransferase activity"/>
    <property type="evidence" value="ECO:0007669"/>
    <property type="project" value="InterPro"/>
</dbReference>
<evidence type="ECO:0008006" key="6">
    <source>
        <dbReference type="Google" id="ProtNLM"/>
    </source>
</evidence>
<accession>A0AA38MJB3</accession>
<evidence type="ECO:0000256" key="3">
    <source>
        <dbReference type="ARBA" id="ARBA00022679"/>
    </source>
</evidence>
<dbReference type="PANTHER" id="PTHR48043">
    <property type="entry name" value="EG:EG0003.4 PROTEIN-RELATED"/>
    <property type="match status" value="1"/>
</dbReference>
<gene>
    <name evidence="4" type="ORF">Zmor_010059</name>
</gene>
<protein>
    <recommendedName>
        <fullName evidence="6">UDP-glucuronosyltransferase</fullName>
    </recommendedName>
</protein>
<proteinExistence type="inferred from homology"/>
<dbReference type="EMBL" id="JALNTZ010000003">
    <property type="protein sequence ID" value="KAJ3658314.1"/>
    <property type="molecule type" value="Genomic_DNA"/>
</dbReference>
<dbReference type="Proteomes" id="UP001168821">
    <property type="component" value="Unassembled WGS sequence"/>
</dbReference>
<evidence type="ECO:0000256" key="2">
    <source>
        <dbReference type="ARBA" id="ARBA00022676"/>
    </source>
</evidence>